<name>A0AAV1BDP0_VICFA</name>
<gene>
    <name evidence="2" type="ORF">VFH_VI145440</name>
</gene>
<keyword evidence="1" id="KW-0472">Membrane</keyword>
<accession>A0AAV1BDP0</accession>
<protein>
    <submittedName>
        <fullName evidence="2">Uncharacterized protein</fullName>
    </submittedName>
</protein>
<evidence type="ECO:0000313" key="3">
    <source>
        <dbReference type="Proteomes" id="UP001157006"/>
    </source>
</evidence>
<dbReference type="AlphaFoldDB" id="A0AAV1BDP0"/>
<keyword evidence="3" id="KW-1185">Reference proteome</keyword>
<sequence length="92" mass="10785">MFSQRTREAWMMKLARRDEVQGKTENNLEGPVMYQSWKTWCILVPMTVAMHLLETWKLGAKIIASMKITFTCSLKIASLFVIAFRIYFGYNL</sequence>
<organism evidence="2 3">
    <name type="scientific">Vicia faba</name>
    <name type="common">Broad bean</name>
    <name type="synonym">Faba vulgaris</name>
    <dbReference type="NCBI Taxonomy" id="3906"/>
    <lineage>
        <taxon>Eukaryota</taxon>
        <taxon>Viridiplantae</taxon>
        <taxon>Streptophyta</taxon>
        <taxon>Embryophyta</taxon>
        <taxon>Tracheophyta</taxon>
        <taxon>Spermatophyta</taxon>
        <taxon>Magnoliopsida</taxon>
        <taxon>eudicotyledons</taxon>
        <taxon>Gunneridae</taxon>
        <taxon>Pentapetalae</taxon>
        <taxon>rosids</taxon>
        <taxon>fabids</taxon>
        <taxon>Fabales</taxon>
        <taxon>Fabaceae</taxon>
        <taxon>Papilionoideae</taxon>
        <taxon>50 kb inversion clade</taxon>
        <taxon>NPAAA clade</taxon>
        <taxon>Hologalegina</taxon>
        <taxon>IRL clade</taxon>
        <taxon>Fabeae</taxon>
        <taxon>Vicia</taxon>
    </lineage>
</organism>
<keyword evidence="1" id="KW-1133">Transmembrane helix</keyword>
<keyword evidence="1" id="KW-0812">Transmembrane</keyword>
<evidence type="ECO:0000256" key="1">
    <source>
        <dbReference type="SAM" id="Phobius"/>
    </source>
</evidence>
<feature type="transmembrane region" description="Helical" evidence="1">
    <location>
        <begin position="68"/>
        <end position="88"/>
    </location>
</feature>
<dbReference type="Proteomes" id="UP001157006">
    <property type="component" value="Chromosome 6"/>
</dbReference>
<dbReference type="EMBL" id="OX451741">
    <property type="protein sequence ID" value="CAI8618902.1"/>
    <property type="molecule type" value="Genomic_DNA"/>
</dbReference>
<evidence type="ECO:0000313" key="2">
    <source>
        <dbReference type="EMBL" id="CAI8618902.1"/>
    </source>
</evidence>
<proteinExistence type="predicted"/>
<reference evidence="2 3" key="1">
    <citation type="submission" date="2023-01" db="EMBL/GenBank/DDBJ databases">
        <authorList>
            <person name="Kreplak J."/>
        </authorList>
    </citation>
    <scope>NUCLEOTIDE SEQUENCE [LARGE SCALE GENOMIC DNA]</scope>
</reference>